<name>A0A7J6MXR1_PEROL</name>
<dbReference type="InterPro" id="IPR001969">
    <property type="entry name" value="Aspartic_peptidase_AS"/>
</dbReference>
<dbReference type="PROSITE" id="PS51767">
    <property type="entry name" value="PEPTIDASE_A1"/>
    <property type="match status" value="1"/>
</dbReference>
<accession>A0A7J6MXR1</accession>
<dbReference type="InterPro" id="IPR034164">
    <property type="entry name" value="Pepsin-like_dom"/>
</dbReference>
<evidence type="ECO:0000259" key="1">
    <source>
        <dbReference type="PROSITE" id="PS51767"/>
    </source>
</evidence>
<reference evidence="2 3" key="1">
    <citation type="submission" date="2020-04" db="EMBL/GenBank/DDBJ databases">
        <title>Perkinsus olseni comparative genomics.</title>
        <authorList>
            <person name="Bogema D.R."/>
        </authorList>
    </citation>
    <scope>NUCLEOTIDE SEQUENCE [LARGE SCALE GENOMIC DNA]</scope>
    <source>
        <strain evidence="2">ATCC PRA-31</strain>
    </source>
</reference>
<feature type="domain" description="Peptidase A1" evidence="1">
    <location>
        <begin position="56"/>
        <end position="408"/>
    </location>
</feature>
<gene>
    <name evidence="2" type="ORF">FOL46_002935</name>
</gene>
<proteinExistence type="predicted"/>
<dbReference type="GO" id="GO:0006508">
    <property type="term" value="P:proteolysis"/>
    <property type="evidence" value="ECO:0007669"/>
    <property type="project" value="InterPro"/>
</dbReference>
<sequence>MCTCFTEKLGLCSVDHNGNIFPSIIAMHLPPRTVKIFYITFAVLLYPSSSLTIPIENGRVTVKVDGQEMKLLLDSGSEKFLVNDGVWYEEKYGKGACKDPRAACYFCSRTAACFAPTSAVYNTSFADGDVVEYVLHSGSVRLGDRTVEGVEFGIVVNSIRPAHRSNVTETSVLGIATSSCGRGFSKSLVEQLRSTGTIRHTSFSIYFRPSACAGIDGGVTFGSRMEEGPGMKMTRLEYCHRNRMNRVSVWISAVGLFGTEGRLLPSVHKSARLPWDRSYLGYVDSGSYSLHIPHADDLIGDILGLAKRRLIAQSRRFEEAAIIRRTRNGRWLIKNGLLEHLPTLAFRINSARDILVKIPPRDYTRCARGRCLLKIFEGKLGDRVLLGVPLLRAYDVHVNFDTRVVGFRSSALMVDS</sequence>
<dbReference type="SUPFAM" id="SSF50630">
    <property type="entry name" value="Acid proteases"/>
    <property type="match status" value="1"/>
</dbReference>
<protein>
    <recommendedName>
        <fullName evidence="1">Peptidase A1 domain-containing protein</fullName>
    </recommendedName>
</protein>
<dbReference type="Proteomes" id="UP000572268">
    <property type="component" value="Unassembled WGS sequence"/>
</dbReference>
<dbReference type="AlphaFoldDB" id="A0A7J6MXR1"/>
<organism evidence="2 3">
    <name type="scientific">Perkinsus olseni</name>
    <name type="common">Perkinsus atlanticus</name>
    <dbReference type="NCBI Taxonomy" id="32597"/>
    <lineage>
        <taxon>Eukaryota</taxon>
        <taxon>Sar</taxon>
        <taxon>Alveolata</taxon>
        <taxon>Perkinsozoa</taxon>
        <taxon>Perkinsea</taxon>
        <taxon>Perkinsida</taxon>
        <taxon>Perkinsidae</taxon>
        <taxon>Perkinsus</taxon>
    </lineage>
</organism>
<dbReference type="CDD" id="cd05471">
    <property type="entry name" value="pepsin_like"/>
    <property type="match status" value="1"/>
</dbReference>
<comment type="caution">
    <text evidence="2">The sequence shown here is derived from an EMBL/GenBank/DDBJ whole genome shotgun (WGS) entry which is preliminary data.</text>
</comment>
<evidence type="ECO:0000313" key="3">
    <source>
        <dbReference type="Proteomes" id="UP000572268"/>
    </source>
</evidence>
<dbReference type="EMBL" id="JABANN010000002">
    <property type="protein sequence ID" value="KAF4676429.1"/>
    <property type="molecule type" value="Genomic_DNA"/>
</dbReference>
<dbReference type="PROSITE" id="PS00141">
    <property type="entry name" value="ASP_PROTEASE"/>
    <property type="match status" value="1"/>
</dbReference>
<dbReference type="InterPro" id="IPR033121">
    <property type="entry name" value="PEPTIDASE_A1"/>
</dbReference>
<dbReference type="InterPro" id="IPR021109">
    <property type="entry name" value="Peptidase_aspartic_dom_sf"/>
</dbReference>
<dbReference type="Gene3D" id="2.40.70.10">
    <property type="entry name" value="Acid Proteases"/>
    <property type="match status" value="2"/>
</dbReference>
<dbReference type="Pfam" id="PF00026">
    <property type="entry name" value="Asp"/>
    <property type="match status" value="1"/>
</dbReference>
<evidence type="ECO:0000313" key="2">
    <source>
        <dbReference type="EMBL" id="KAF4676429.1"/>
    </source>
</evidence>
<dbReference type="GO" id="GO:0004190">
    <property type="term" value="F:aspartic-type endopeptidase activity"/>
    <property type="evidence" value="ECO:0007669"/>
    <property type="project" value="InterPro"/>
</dbReference>